<name>A0ABQ8J8M6_DERPT</name>
<reference evidence="1 2" key="2">
    <citation type="journal article" date="2022" name="Mol. Biol. Evol.">
        <title>Comparative Genomics Reveals Insights into the Divergent Evolution of Astigmatic Mites and Household Pest Adaptations.</title>
        <authorList>
            <person name="Xiong Q."/>
            <person name="Wan A.T."/>
            <person name="Liu X."/>
            <person name="Fung C.S."/>
            <person name="Xiao X."/>
            <person name="Malainual N."/>
            <person name="Hou J."/>
            <person name="Wang L."/>
            <person name="Wang M."/>
            <person name="Yang K.Y."/>
            <person name="Cui Y."/>
            <person name="Leung E.L."/>
            <person name="Nong W."/>
            <person name="Shin S.K."/>
            <person name="Au S.W."/>
            <person name="Jeong K.Y."/>
            <person name="Chew F.T."/>
            <person name="Hui J.H."/>
            <person name="Leung T.F."/>
            <person name="Tungtrongchitr A."/>
            <person name="Zhong N."/>
            <person name="Liu Z."/>
            <person name="Tsui S.K."/>
        </authorList>
    </citation>
    <scope>NUCLEOTIDE SEQUENCE [LARGE SCALE GENOMIC DNA]</scope>
    <source>
        <strain evidence="1">Derp</strain>
    </source>
</reference>
<sequence length="254" mass="28252">SDRPIVSFKYFVPQGIVVCNCNVVHPFDIKEIIIHDFEHFHNCCYIYDLSQGLESFVVVVFDIFDRGDNFPDTLLVVAAGVFDIFDGGDDFPDTLLVVVDVFDIDDRGVDFPDTLLVVVDVFDIDESGNNFSDILLVVVVDVFDNIDEDDTDFLVIVVVVAGDNIDESDFPSKLIFCFGDGDDVNDFFRKQQTNNTINNINTIIDAAIIPIIVVEILNPLSTNIRLSSTKPKPIVSFKYSIPHGIGFGFGFGFG</sequence>
<proteinExistence type="predicted"/>
<gene>
    <name evidence="1" type="ORF">DERP_004279</name>
</gene>
<keyword evidence="2" id="KW-1185">Reference proteome</keyword>
<organism evidence="1 2">
    <name type="scientific">Dermatophagoides pteronyssinus</name>
    <name type="common">European house dust mite</name>
    <dbReference type="NCBI Taxonomy" id="6956"/>
    <lineage>
        <taxon>Eukaryota</taxon>
        <taxon>Metazoa</taxon>
        <taxon>Ecdysozoa</taxon>
        <taxon>Arthropoda</taxon>
        <taxon>Chelicerata</taxon>
        <taxon>Arachnida</taxon>
        <taxon>Acari</taxon>
        <taxon>Acariformes</taxon>
        <taxon>Sarcoptiformes</taxon>
        <taxon>Astigmata</taxon>
        <taxon>Psoroptidia</taxon>
        <taxon>Analgoidea</taxon>
        <taxon>Pyroglyphidae</taxon>
        <taxon>Dermatophagoidinae</taxon>
        <taxon>Dermatophagoides</taxon>
    </lineage>
</organism>
<reference evidence="1 2" key="1">
    <citation type="journal article" date="2018" name="J. Allergy Clin. Immunol.">
        <title>High-quality assembly of Dermatophagoides pteronyssinus genome and transcriptome reveals a wide range of novel allergens.</title>
        <authorList>
            <person name="Liu X.Y."/>
            <person name="Yang K.Y."/>
            <person name="Wang M.Q."/>
            <person name="Kwok J.S."/>
            <person name="Zeng X."/>
            <person name="Yang Z."/>
            <person name="Xiao X.J."/>
            <person name="Lau C.P."/>
            <person name="Li Y."/>
            <person name="Huang Z.M."/>
            <person name="Ba J.G."/>
            <person name="Yim A.K."/>
            <person name="Ouyang C.Y."/>
            <person name="Ngai S.M."/>
            <person name="Chan T.F."/>
            <person name="Leung E.L."/>
            <person name="Liu L."/>
            <person name="Liu Z.G."/>
            <person name="Tsui S.K."/>
        </authorList>
    </citation>
    <scope>NUCLEOTIDE SEQUENCE [LARGE SCALE GENOMIC DNA]</scope>
    <source>
        <strain evidence="1">Derp</strain>
    </source>
</reference>
<feature type="non-terminal residue" evidence="1">
    <location>
        <position position="254"/>
    </location>
</feature>
<protein>
    <submittedName>
        <fullName evidence="1">Uncharacterized protein</fullName>
    </submittedName>
</protein>
<dbReference type="EMBL" id="NJHN03000062">
    <property type="protein sequence ID" value="KAH9418949.1"/>
    <property type="molecule type" value="Genomic_DNA"/>
</dbReference>
<accession>A0ABQ8J8M6</accession>
<comment type="caution">
    <text evidence="1">The sequence shown here is derived from an EMBL/GenBank/DDBJ whole genome shotgun (WGS) entry which is preliminary data.</text>
</comment>
<evidence type="ECO:0000313" key="2">
    <source>
        <dbReference type="Proteomes" id="UP000887458"/>
    </source>
</evidence>
<feature type="non-terminal residue" evidence="1">
    <location>
        <position position="1"/>
    </location>
</feature>
<evidence type="ECO:0000313" key="1">
    <source>
        <dbReference type="EMBL" id="KAH9418949.1"/>
    </source>
</evidence>
<dbReference type="Proteomes" id="UP000887458">
    <property type="component" value="Unassembled WGS sequence"/>
</dbReference>